<reference evidence="3" key="1">
    <citation type="journal article" date="2020" name="mSystems">
        <title>Genome- and Community-Level Interaction Insights into Carbon Utilization and Element Cycling Functions of Hydrothermarchaeota in Hydrothermal Sediment.</title>
        <authorList>
            <person name="Zhou Z."/>
            <person name="Liu Y."/>
            <person name="Xu W."/>
            <person name="Pan J."/>
            <person name="Luo Z.H."/>
            <person name="Li M."/>
        </authorList>
    </citation>
    <scope>NUCLEOTIDE SEQUENCE [LARGE SCALE GENOMIC DNA]</scope>
    <source>
        <strain evidence="3">SpSt-192</strain>
    </source>
</reference>
<feature type="domain" description="YCII-related" evidence="2">
    <location>
        <begin position="1"/>
        <end position="83"/>
    </location>
</feature>
<evidence type="ECO:0000259" key="2">
    <source>
        <dbReference type="Pfam" id="PF03795"/>
    </source>
</evidence>
<dbReference type="InterPro" id="IPR011008">
    <property type="entry name" value="Dimeric_a/b-barrel"/>
</dbReference>
<dbReference type="Pfam" id="PF03795">
    <property type="entry name" value="YCII"/>
    <property type="match status" value="1"/>
</dbReference>
<dbReference type="AlphaFoldDB" id="A0A7C2WG34"/>
<evidence type="ECO:0000256" key="1">
    <source>
        <dbReference type="ARBA" id="ARBA00007689"/>
    </source>
</evidence>
<name>A0A7C2WG34_9BACT</name>
<dbReference type="PANTHER" id="PTHR37828:SF1">
    <property type="entry name" value="YCII-RELATED DOMAIN-CONTAINING PROTEIN"/>
    <property type="match status" value="1"/>
</dbReference>
<dbReference type="SUPFAM" id="SSF54909">
    <property type="entry name" value="Dimeric alpha+beta barrel"/>
    <property type="match status" value="1"/>
</dbReference>
<comment type="caution">
    <text evidence="3">The sequence shown here is derived from an EMBL/GenBank/DDBJ whole genome shotgun (WGS) entry which is preliminary data.</text>
</comment>
<dbReference type="PANTHER" id="PTHR37828">
    <property type="entry name" value="GSR2449 PROTEIN"/>
    <property type="match status" value="1"/>
</dbReference>
<sequence>MKYAAFIRYGNPEKIAEVRPTHRQYLSKLKEAGKLWASGPFTDDSGALIIYEVDSEEEARRLIEQDPFHAAGVFQEIQLKPWNQVF</sequence>
<dbReference type="Gene3D" id="3.30.70.1060">
    <property type="entry name" value="Dimeric alpha+beta barrel"/>
    <property type="match status" value="1"/>
</dbReference>
<dbReference type="EMBL" id="DSID01000021">
    <property type="protein sequence ID" value="HEX69666.1"/>
    <property type="molecule type" value="Genomic_DNA"/>
</dbReference>
<gene>
    <name evidence="3" type="ORF">ENP13_00250</name>
</gene>
<evidence type="ECO:0000313" key="3">
    <source>
        <dbReference type="EMBL" id="HEX69666.1"/>
    </source>
</evidence>
<organism evidence="3">
    <name type="scientific">Thermorudis sp</name>
    <dbReference type="NCBI Taxonomy" id="1969470"/>
    <lineage>
        <taxon>Bacteria</taxon>
        <taxon>Pseudomonadati</taxon>
        <taxon>Thermomicrobiota</taxon>
        <taxon>Thermomicrobia</taxon>
        <taxon>Thermomicrobia incertae sedis</taxon>
        <taxon>Thermorudis</taxon>
    </lineage>
</organism>
<dbReference type="InterPro" id="IPR005545">
    <property type="entry name" value="YCII"/>
</dbReference>
<accession>A0A7C2WG34</accession>
<proteinExistence type="inferred from homology"/>
<comment type="similarity">
    <text evidence="1">Belongs to the YciI family.</text>
</comment>
<protein>
    <recommendedName>
        <fullName evidence="2">YCII-related domain-containing protein</fullName>
    </recommendedName>
</protein>